<gene>
    <name evidence="2" type="ORF">C2S53_018002</name>
</gene>
<sequence length="513" mass="58337">MNTRSCGNKDLQHYPEITRQDRILRQQAKKAKEALRQLPFSLEPSFSESESEEEEEMVENRMLKQLANHEIIQQPLCISFPELNNNVTFELKSGLIHLLPSFHGHAGFGKRLALLLTVWIHYYMGKLAAGTSEQVKPCRICGTSDHTTDNCRILGDEIDAHANVVGTGNFQGRKYDPYSNTYNPGWRDHPNLRNVSSMTLRSGKQLEEPKLTEHALEKEKEGELSTDEHTPDKSEVNYPISISVKANMLTFPSRVDRKFKEDKEKQILEVFRKVEINIPLLDAIKQIPRYAKFLKDLCSNKRKLKGNEKVIIGENVSAIIQNKLPLKLKDPDPLKETGVIIQLADHSYAYPDGLIEDVLVQIKELVFPADFYVLNMNGDSSAPTPILLGRPFLNTSQTKIDVREGTLTMEFDGQVIKHNIYGTMKYPADVSSVFQISIIDPLVQEVFELNCRDELEVALTHNLEVDEDELFEMNNELVETVPALQASKPYVPRHEVTDDLVKKVEVRKMLTSG</sequence>
<dbReference type="EMBL" id="SDAM02000053">
    <property type="protein sequence ID" value="KAH6834145.1"/>
    <property type="molecule type" value="Genomic_DNA"/>
</dbReference>
<dbReference type="Proteomes" id="UP001190926">
    <property type="component" value="Unassembled WGS sequence"/>
</dbReference>
<dbReference type="PANTHER" id="PTHR33067:SF9">
    <property type="entry name" value="RNA-DIRECTED DNA POLYMERASE"/>
    <property type="match status" value="1"/>
</dbReference>
<keyword evidence="3" id="KW-1185">Reference proteome</keyword>
<dbReference type="PANTHER" id="PTHR33067">
    <property type="entry name" value="RNA-DIRECTED DNA POLYMERASE-RELATED"/>
    <property type="match status" value="1"/>
</dbReference>
<protein>
    <submittedName>
        <fullName evidence="2">Uncharacterized protein</fullName>
    </submittedName>
</protein>
<comment type="caution">
    <text evidence="2">The sequence shown here is derived from an EMBL/GenBank/DDBJ whole genome shotgun (WGS) entry which is preliminary data.</text>
</comment>
<reference evidence="2 3" key="1">
    <citation type="journal article" date="2021" name="Nat. Commun.">
        <title>Incipient diploidization of the medicinal plant Perilla within 10,000 years.</title>
        <authorList>
            <person name="Zhang Y."/>
            <person name="Shen Q."/>
            <person name="Leng L."/>
            <person name="Zhang D."/>
            <person name="Chen S."/>
            <person name="Shi Y."/>
            <person name="Ning Z."/>
            <person name="Chen S."/>
        </authorList>
    </citation>
    <scope>NUCLEOTIDE SEQUENCE [LARGE SCALE GENOMIC DNA]</scope>
    <source>
        <strain evidence="3">cv. PC099</strain>
    </source>
</reference>
<evidence type="ECO:0000256" key="1">
    <source>
        <dbReference type="SAM" id="MobiDB-lite"/>
    </source>
</evidence>
<name>A0AAD4PCI1_PERFH</name>
<organism evidence="2 3">
    <name type="scientific">Perilla frutescens var. hirtella</name>
    <name type="common">Perilla citriodora</name>
    <name type="synonym">Perilla setoyensis</name>
    <dbReference type="NCBI Taxonomy" id="608512"/>
    <lineage>
        <taxon>Eukaryota</taxon>
        <taxon>Viridiplantae</taxon>
        <taxon>Streptophyta</taxon>
        <taxon>Embryophyta</taxon>
        <taxon>Tracheophyta</taxon>
        <taxon>Spermatophyta</taxon>
        <taxon>Magnoliopsida</taxon>
        <taxon>eudicotyledons</taxon>
        <taxon>Gunneridae</taxon>
        <taxon>Pentapetalae</taxon>
        <taxon>asterids</taxon>
        <taxon>lamiids</taxon>
        <taxon>Lamiales</taxon>
        <taxon>Lamiaceae</taxon>
        <taxon>Nepetoideae</taxon>
        <taxon>Elsholtzieae</taxon>
        <taxon>Perilla</taxon>
    </lineage>
</organism>
<dbReference type="InterPro" id="IPR021109">
    <property type="entry name" value="Peptidase_aspartic_dom_sf"/>
</dbReference>
<evidence type="ECO:0000313" key="3">
    <source>
        <dbReference type="Proteomes" id="UP001190926"/>
    </source>
</evidence>
<dbReference type="CDD" id="cd00303">
    <property type="entry name" value="retropepsin_like"/>
    <property type="match status" value="1"/>
</dbReference>
<accession>A0AAD4PCI1</accession>
<evidence type="ECO:0000313" key="2">
    <source>
        <dbReference type="EMBL" id="KAH6834145.1"/>
    </source>
</evidence>
<feature type="region of interest" description="Disordered" evidence="1">
    <location>
        <begin position="199"/>
        <end position="235"/>
    </location>
</feature>
<proteinExistence type="predicted"/>
<dbReference type="AlphaFoldDB" id="A0AAD4PCI1"/>
<feature type="compositionally biased region" description="Basic and acidic residues" evidence="1">
    <location>
        <begin position="204"/>
        <end position="235"/>
    </location>
</feature>
<dbReference type="Gene3D" id="2.40.70.10">
    <property type="entry name" value="Acid Proteases"/>
    <property type="match status" value="1"/>
</dbReference>